<dbReference type="PANTHER" id="PTHR43861:SF6">
    <property type="entry name" value="METHYLTRANSFERASE TYPE 11"/>
    <property type="match status" value="1"/>
</dbReference>
<dbReference type="InterPro" id="IPR029063">
    <property type="entry name" value="SAM-dependent_MTases_sf"/>
</dbReference>
<dbReference type="CDD" id="cd02440">
    <property type="entry name" value="AdoMet_MTases"/>
    <property type="match status" value="1"/>
</dbReference>
<dbReference type="EMBL" id="MGAF01000042">
    <property type="protein sequence ID" value="OGK39910.1"/>
    <property type="molecule type" value="Genomic_DNA"/>
</dbReference>
<organism evidence="1 2">
    <name type="scientific">Candidatus Roizmanbacteria bacterium RIFCSPLOWO2_01_FULL_35_13</name>
    <dbReference type="NCBI Taxonomy" id="1802055"/>
    <lineage>
        <taxon>Bacteria</taxon>
        <taxon>Candidatus Roizmaniibacteriota</taxon>
    </lineage>
</organism>
<evidence type="ECO:0000313" key="2">
    <source>
        <dbReference type="Proteomes" id="UP000179270"/>
    </source>
</evidence>
<dbReference type="Gene3D" id="3.40.50.150">
    <property type="entry name" value="Vaccinia Virus protein VP39"/>
    <property type="match status" value="1"/>
</dbReference>
<evidence type="ECO:0008006" key="3">
    <source>
        <dbReference type="Google" id="ProtNLM"/>
    </source>
</evidence>
<dbReference type="Proteomes" id="UP000179270">
    <property type="component" value="Unassembled WGS sequence"/>
</dbReference>
<dbReference type="AlphaFoldDB" id="A0A1F7I971"/>
<proteinExistence type="predicted"/>
<comment type="caution">
    <text evidence="1">The sequence shown here is derived from an EMBL/GenBank/DDBJ whole genome shotgun (WGS) entry which is preliminary data.</text>
</comment>
<gene>
    <name evidence="1" type="ORF">A3A74_05500</name>
</gene>
<dbReference type="SUPFAM" id="SSF53335">
    <property type="entry name" value="S-adenosyl-L-methionine-dependent methyltransferases"/>
    <property type="match status" value="1"/>
</dbReference>
<evidence type="ECO:0000313" key="1">
    <source>
        <dbReference type="EMBL" id="OGK39910.1"/>
    </source>
</evidence>
<dbReference type="PANTHER" id="PTHR43861">
    <property type="entry name" value="TRANS-ACONITATE 2-METHYLTRANSFERASE-RELATED"/>
    <property type="match status" value="1"/>
</dbReference>
<accession>A0A1F7I971</accession>
<sequence length="225" mass="26056">MKKRKYKFEGDYFEGYYKGIGDFSKTREKELRNWFKGILNYVNKFVPIKSGEKKEIIEFGCATGIVSKLLSKEGHHVLGTDISSYMIKKDKKLYPDINFRVQDMEKPLREKSNFDLVVAFDVIEHLENPKLGIKNAFRCLKKGGFIILSTCSDTPGISTDPSHINIKSPSKWKEILTQAGFHDIIVKRATVVPYLYRFHWRFSIVLPFKTGSPYIISPVFIFARK</sequence>
<reference evidence="1 2" key="1">
    <citation type="journal article" date="2016" name="Nat. Commun.">
        <title>Thousands of microbial genomes shed light on interconnected biogeochemical processes in an aquifer system.</title>
        <authorList>
            <person name="Anantharaman K."/>
            <person name="Brown C.T."/>
            <person name="Hug L.A."/>
            <person name="Sharon I."/>
            <person name="Castelle C.J."/>
            <person name="Probst A.J."/>
            <person name="Thomas B.C."/>
            <person name="Singh A."/>
            <person name="Wilkins M.J."/>
            <person name="Karaoz U."/>
            <person name="Brodie E.L."/>
            <person name="Williams K.H."/>
            <person name="Hubbard S.S."/>
            <person name="Banfield J.F."/>
        </authorList>
    </citation>
    <scope>NUCLEOTIDE SEQUENCE [LARGE SCALE GENOMIC DNA]</scope>
</reference>
<dbReference type="STRING" id="1802055.A3A74_05500"/>
<dbReference type="Pfam" id="PF13489">
    <property type="entry name" value="Methyltransf_23"/>
    <property type="match status" value="1"/>
</dbReference>
<name>A0A1F7I971_9BACT</name>
<protein>
    <recommendedName>
        <fullName evidence="3">Methyltransferase type 11 domain-containing protein</fullName>
    </recommendedName>
</protein>